<dbReference type="AlphaFoldDB" id="A0A397SYE5"/>
<dbReference type="SUPFAM" id="SSF56672">
    <property type="entry name" value="DNA/RNA polymerases"/>
    <property type="match status" value="1"/>
</dbReference>
<comment type="caution">
    <text evidence="10">The sequence shown here is derived from an EMBL/GenBank/DDBJ whole genome shotgun (WGS) entry which is preliminary data.</text>
</comment>
<keyword evidence="11" id="KW-1185">Reference proteome</keyword>
<proteinExistence type="inferred from homology"/>
<dbReference type="InterPro" id="IPR017964">
    <property type="entry name" value="DNA-dir_DNA_pol_B_CS"/>
</dbReference>
<evidence type="ECO:0000313" key="10">
    <source>
        <dbReference type="EMBL" id="RIA91220.1"/>
    </source>
</evidence>
<dbReference type="Gene3D" id="3.90.1600.10">
    <property type="entry name" value="Palm domain of DNA polymerase"/>
    <property type="match status" value="1"/>
</dbReference>
<dbReference type="InterPro" id="IPR006134">
    <property type="entry name" value="DNA-dir_DNA_pol_B_multi_dom"/>
</dbReference>
<comment type="similarity">
    <text evidence="1">Belongs to the DNA polymerase type-B family.</text>
</comment>
<dbReference type="SUPFAM" id="SSF53098">
    <property type="entry name" value="Ribonuclease H-like"/>
    <property type="match status" value="1"/>
</dbReference>
<dbReference type="Proteomes" id="UP000265703">
    <property type="component" value="Unassembled WGS sequence"/>
</dbReference>
<reference evidence="10 11" key="1">
    <citation type="submission" date="2018-06" db="EMBL/GenBank/DDBJ databases">
        <title>Comparative genomics reveals the genomic features of Rhizophagus irregularis, R. cerebriforme, R. diaphanum and Gigaspora rosea, and their symbiotic lifestyle signature.</title>
        <authorList>
            <person name="Morin E."/>
            <person name="San Clemente H."/>
            <person name="Chen E.C.H."/>
            <person name="De La Providencia I."/>
            <person name="Hainaut M."/>
            <person name="Kuo A."/>
            <person name="Kohler A."/>
            <person name="Murat C."/>
            <person name="Tang N."/>
            <person name="Roy S."/>
            <person name="Loubradou J."/>
            <person name="Henrissat B."/>
            <person name="Grigoriev I.V."/>
            <person name="Corradi N."/>
            <person name="Roux C."/>
            <person name="Martin F.M."/>
        </authorList>
    </citation>
    <scope>NUCLEOTIDE SEQUENCE [LARGE SCALE GENOMIC DNA]</scope>
    <source>
        <strain evidence="10 11">DAOM 227022</strain>
    </source>
</reference>
<dbReference type="PRINTS" id="PR00106">
    <property type="entry name" value="DNAPOLB"/>
</dbReference>
<keyword evidence="3" id="KW-0808">Transferase</keyword>
<dbReference type="InterPro" id="IPR036397">
    <property type="entry name" value="RNaseH_sf"/>
</dbReference>
<evidence type="ECO:0000256" key="7">
    <source>
        <dbReference type="ARBA" id="ARBA00049244"/>
    </source>
</evidence>
<dbReference type="EMBL" id="QKYT01000159">
    <property type="protein sequence ID" value="RIA91220.1"/>
    <property type="molecule type" value="Genomic_DNA"/>
</dbReference>
<dbReference type="GO" id="GO:0003677">
    <property type="term" value="F:DNA binding"/>
    <property type="evidence" value="ECO:0007669"/>
    <property type="project" value="UniProtKB-KW"/>
</dbReference>
<keyword evidence="8" id="KW-0175">Coiled coil</keyword>
<keyword evidence="6" id="KW-0238">DNA-binding</keyword>
<evidence type="ECO:0000313" key="11">
    <source>
        <dbReference type="Proteomes" id="UP000265703"/>
    </source>
</evidence>
<evidence type="ECO:0000256" key="6">
    <source>
        <dbReference type="ARBA" id="ARBA00023125"/>
    </source>
</evidence>
<accession>A0A397SYE5</accession>
<dbReference type="STRING" id="658196.A0A397SYE5"/>
<feature type="coiled-coil region" evidence="8">
    <location>
        <begin position="190"/>
        <end position="217"/>
    </location>
</feature>
<protein>
    <recommendedName>
        <fullName evidence="2">DNA-directed DNA polymerase</fullName>
        <ecNumber evidence="2">2.7.7.7</ecNumber>
    </recommendedName>
</protein>
<evidence type="ECO:0000259" key="9">
    <source>
        <dbReference type="Pfam" id="PF00136"/>
    </source>
</evidence>
<dbReference type="Gene3D" id="3.30.420.10">
    <property type="entry name" value="Ribonuclease H-like superfamily/Ribonuclease H"/>
    <property type="match status" value="1"/>
</dbReference>
<sequence length="414" mass="47408">MALKETNATTAEQMREVAKYCIIDALSCQRLMVKRNVINKYREIASVAFISLYDSHYFAIGMKVRNLLSASAWQEGILTSTISCEQTETEKYPGAYVYPPVKGLENRRPVTGLDFASLYPSLIMTYNLSPDKIILSREHADHLKESGEKLHEINFKFNNQDVLAWSIEHGNQAEIKGLYPKILVELLIRRNSLKSRLAPLNDKKEELEKEISLVKARGEIVLDALKSEYSSVSFKIACIDAEQLALKLYMNSFYGEARNSDSPFFLRALAGGITSAGQRNIKLVAEFVKSKGFLIKYGDTDSLYLVCPEECFQECDEVYKNGEISKEEYWSRMVKISMEVMEKLRNEVNDFLRKDNGSTYLKMAYEEVLFPVVFTEKKKYYGIPHKRVPNFKPKELFIRGVETEKWGKSSLSAK</sequence>
<dbReference type="Pfam" id="PF00136">
    <property type="entry name" value="DNA_pol_B"/>
    <property type="match status" value="2"/>
</dbReference>
<evidence type="ECO:0000256" key="2">
    <source>
        <dbReference type="ARBA" id="ARBA00012417"/>
    </source>
</evidence>
<evidence type="ECO:0000256" key="3">
    <source>
        <dbReference type="ARBA" id="ARBA00022679"/>
    </source>
</evidence>
<evidence type="ECO:0000256" key="5">
    <source>
        <dbReference type="ARBA" id="ARBA00022932"/>
    </source>
</evidence>
<comment type="catalytic activity">
    <reaction evidence="7">
        <text>DNA(n) + a 2'-deoxyribonucleoside 5'-triphosphate = DNA(n+1) + diphosphate</text>
        <dbReference type="Rhea" id="RHEA:22508"/>
        <dbReference type="Rhea" id="RHEA-COMP:17339"/>
        <dbReference type="Rhea" id="RHEA-COMP:17340"/>
        <dbReference type="ChEBI" id="CHEBI:33019"/>
        <dbReference type="ChEBI" id="CHEBI:61560"/>
        <dbReference type="ChEBI" id="CHEBI:173112"/>
        <dbReference type="EC" id="2.7.7.7"/>
    </reaction>
</comment>
<dbReference type="InterPro" id="IPR023211">
    <property type="entry name" value="DNA_pol_palm_dom_sf"/>
</dbReference>
<dbReference type="GO" id="GO:0003887">
    <property type="term" value="F:DNA-directed DNA polymerase activity"/>
    <property type="evidence" value="ECO:0007669"/>
    <property type="project" value="UniProtKB-KW"/>
</dbReference>
<feature type="domain" description="DNA-directed DNA polymerase family B multifunctional" evidence="9">
    <location>
        <begin position="232"/>
        <end position="404"/>
    </location>
</feature>
<dbReference type="InterPro" id="IPR050240">
    <property type="entry name" value="DNA_pol_type-B"/>
</dbReference>
<organism evidence="10 11">
    <name type="scientific">Glomus cerebriforme</name>
    <dbReference type="NCBI Taxonomy" id="658196"/>
    <lineage>
        <taxon>Eukaryota</taxon>
        <taxon>Fungi</taxon>
        <taxon>Fungi incertae sedis</taxon>
        <taxon>Mucoromycota</taxon>
        <taxon>Glomeromycotina</taxon>
        <taxon>Glomeromycetes</taxon>
        <taxon>Glomerales</taxon>
        <taxon>Glomeraceae</taxon>
        <taxon>Glomus</taxon>
    </lineage>
</organism>
<dbReference type="GO" id="GO:0000166">
    <property type="term" value="F:nucleotide binding"/>
    <property type="evidence" value="ECO:0007669"/>
    <property type="project" value="InterPro"/>
</dbReference>
<dbReference type="OrthoDB" id="2402897at2759"/>
<evidence type="ECO:0000256" key="8">
    <source>
        <dbReference type="SAM" id="Coils"/>
    </source>
</evidence>
<dbReference type="PROSITE" id="PS00116">
    <property type="entry name" value="DNA_POLYMERASE_B"/>
    <property type="match status" value="1"/>
</dbReference>
<feature type="domain" description="DNA-directed DNA polymerase family B multifunctional" evidence="9">
    <location>
        <begin position="66"/>
        <end position="205"/>
    </location>
</feature>
<dbReference type="InterPro" id="IPR012337">
    <property type="entry name" value="RNaseH-like_sf"/>
</dbReference>
<dbReference type="GO" id="GO:0006261">
    <property type="term" value="P:DNA-templated DNA replication"/>
    <property type="evidence" value="ECO:0007669"/>
    <property type="project" value="TreeGrafter"/>
</dbReference>
<dbReference type="PANTHER" id="PTHR10322">
    <property type="entry name" value="DNA POLYMERASE CATALYTIC SUBUNIT"/>
    <property type="match status" value="1"/>
</dbReference>
<evidence type="ECO:0000256" key="4">
    <source>
        <dbReference type="ARBA" id="ARBA00022695"/>
    </source>
</evidence>
<gene>
    <name evidence="10" type="ORF">C1645_737291</name>
</gene>
<keyword evidence="4" id="KW-0548">Nucleotidyltransferase</keyword>
<name>A0A397SYE5_9GLOM</name>
<dbReference type="InterPro" id="IPR043502">
    <property type="entry name" value="DNA/RNA_pol_sf"/>
</dbReference>
<dbReference type="InterPro" id="IPR006172">
    <property type="entry name" value="DNA-dir_DNA_pol_B"/>
</dbReference>
<evidence type="ECO:0000256" key="1">
    <source>
        <dbReference type="ARBA" id="ARBA00005755"/>
    </source>
</evidence>
<dbReference type="EC" id="2.7.7.7" evidence="2"/>
<dbReference type="PANTHER" id="PTHR10322:SF23">
    <property type="entry name" value="DNA POLYMERASE DELTA CATALYTIC SUBUNIT"/>
    <property type="match status" value="1"/>
</dbReference>
<keyword evidence="5" id="KW-0239">DNA-directed DNA polymerase</keyword>